<dbReference type="STRING" id="599839.J4G5K4"/>
<dbReference type="Proteomes" id="UP000006352">
    <property type="component" value="Unassembled WGS sequence"/>
</dbReference>
<name>J4G5K4_9APHY</name>
<accession>J4G5K4</accession>
<sequence>MLLGDESFWDDFPHMGFSIKPAWRMSKKGNLHDCTKSGLWRPRYDLVAIRSGQWFYVGQFARIAIEPLSVETFVALEEKVRDRVIGLSGSKRHLREIRSMYERGELMASKISFKRIGFNEDVRRYLLDSAPSHENSPSLTTGLFDVAGAQPREEVLSDDEDDDE</sequence>
<protein>
    <submittedName>
        <fullName evidence="1">Uncharacterized protein</fullName>
    </submittedName>
</protein>
<dbReference type="HOGENOM" id="CLU_1619034_0_0_1"/>
<gene>
    <name evidence="1" type="ORF">FIBRA_03464</name>
</gene>
<proteinExistence type="predicted"/>
<reference evidence="1 2" key="1">
    <citation type="journal article" date="2012" name="Appl. Environ. Microbiol.">
        <title>Short-read sequencing for genomic analysis of the brown rot fungus Fibroporia radiculosa.</title>
        <authorList>
            <person name="Tang J.D."/>
            <person name="Perkins A.D."/>
            <person name="Sonstegard T.S."/>
            <person name="Schroeder S.G."/>
            <person name="Burgess S.C."/>
            <person name="Diehl S.V."/>
        </authorList>
    </citation>
    <scope>NUCLEOTIDE SEQUENCE [LARGE SCALE GENOMIC DNA]</scope>
    <source>
        <strain evidence="1 2">TFFH 294</strain>
    </source>
</reference>
<organism evidence="1 2">
    <name type="scientific">Fibroporia radiculosa</name>
    <dbReference type="NCBI Taxonomy" id="599839"/>
    <lineage>
        <taxon>Eukaryota</taxon>
        <taxon>Fungi</taxon>
        <taxon>Dikarya</taxon>
        <taxon>Basidiomycota</taxon>
        <taxon>Agaricomycotina</taxon>
        <taxon>Agaricomycetes</taxon>
        <taxon>Polyporales</taxon>
        <taxon>Fibroporiaceae</taxon>
        <taxon>Fibroporia</taxon>
    </lineage>
</organism>
<dbReference type="GeneID" id="24096324"/>
<dbReference type="RefSeq" id="XP_012180696.1">
    <property type="nucleotide sequence ID" value="XM_012325306.1"/>
</dbReference>
<dbReference type="InParanoid" id="J4G5K4"/>
<keyword evidence="2" id="KW-1185">Reference proteome</keyword>
<evidence type="ECO:0000313" key="2">
    <source>
        <dbReference type="Proteomes" id="UP000006352"/>
    </source>
</evidence>
<dbReference type="EMBL" id="HE797031">
    <property type="protein sequence ID" value="CCM01413.1"/>
    <property type="molecule type" value="Genomic_DNA"/>
</dbReference>
<dbReference type="AlphaFoldDB" id="J4G5K4"/>
<evidence type="ECO:0000313" key="1">
    <source>
        <dbReference type="EMBL" id="CCM01413.1"/>
    </source>
</evidence>
<dbReference type="OrthoDB" id="2767605at2759"/>